<proteinExistence type="inferred from homology"/>
<dbReference type="InterPro" id="IPR033121">
    <property type="entry name" value="PEPTIDASE_A1"/>
</dbReference>
<comment type="similarity">
    <text evidence="1">Belongs to the peptidase A1 family.</text>
</comment>
<evidence type="ECO:0000313" key="5">
    <source>
        <dbReference type="EMBL" id="GJJ10883.1"/>
    </source>
</evidence>
<dbReference type="CDD" id="cd05471">
    <property type="entry name" value="pepsin_like"/>
    <property type="match status" value="1"/>
</dbReference>
<dbReference type="PROSITE" id="PS51767">
    <property type="entry name" value="PEPTIDASE_A1"/>
    <property type="match status" value="1"/>
</dbReference>
<feature type="chain" id="PRO_5043797752" description="Peptidase A1 domain-containing protein" evidence="3">
    <location>
        <begin position="24"/>
        <end position="580"/>
    </location>
</feature>
<feature type="signal peptide" evidence="3">
    <location>
        <begin position="1"/>
        <end position="23"/>
    </location>
</feature>
<dbReference type="InterPro" id="IPR034164">
    <property type="entry name" value="Pepsin-like_dom"/>
</dbReference>
<comment type="caution">
    <text evidence="5">The sequence shown here is derived from an EMBL/GenBank/DDBJ whole genome shotgun (WGS) entry which is preliminary data.</text>
</comment>
<dbReference type="EMBL" id="BPWL01000006">
    <property type="protein sequence ID" value="GJJ10883.1"/>
    <property type="molecule type" value="Genomic_DNA"/>
</dbReference>
<sequence length="580" mass="62588">MINKFTAMTTFFWLACLLVTSQAAPTPVTSKVVSDPQRSSNGIHLPLKRHSKASRTSTGISRRGDVTTSAGIGDDEDVGYFVQMQIGKTVVELALDTGSSDIWVVSVDCQEDICHTGLPLYPPETFQPANLPIRINFGDSVSGSHVAGEIGTDTIILAGMEIQGQYFASINETNNNILDFHAVGLFGLGFPTERQVTFVFVYLKFFKTFKFSSVVFAELFKRQFPNDTSLPSTFVPVINESSLVPENSTPSSSVAETPDDLLNSFGLEGPLMARLSQDVLASPQFTLTLEREKFDVGGQEGLLSIGELPSGVNNDSLTWVEVRRYTADEGGIVSDTEVYPIGWEVPIDDVFIDGQLLPLSTLSPNISLTALIDSGNSLIRGPSDVVAALNTILTGTPASNIINCSIPHTLEFQIGGKMFPIDPRDFVTQTLSGELDTCTINVVSTDPPSPGFLFSWSLGDQLFKSALISFYFGNLTHPSVDPPRIGFLSTVPPDADDQYLKALENAEQNGDSLPAFLTDAPSPTISVFTTILAPSSTPIASSSLLSTVGDQSTVGAVSRKTKERLPGVLFKPFRKLFHPH</sequence>
<dbReference type="Proteomes" id="UP001050691">
    <property type="component" value="Unassembled WGS sequence"/>
</dbReference>
<evidence type="ECO:0000259" key="4">
    <source>
        <dbReference type="PROSITE" id="PS51767"/>
    </source>
</evidence>
<dbReference type="SUPFAM" id="SSF50630">
    <property type="entry name" value="Acid proteases"/>
    <property type="match status" value="1"/>
</dbReference>
<dbReference type="AlphaFoldDB" id="A0AAV5ACL6"/>
<dbReference type="GO" id="GO:0004190">
    <property type="term" value="F:aspartic-type endopeptidase activity"/>
    <property type="evidence" value="ECO:0007669"/>
    <property type="project" value="InterPro"/>
</dbReference>
<dbReference type="InterPro" id="IPR021109">
    <property type="entry name" value="Peptidase_aspartic_dom_sf"/>
</dbReference>
<reference evidence="5" key="1">
    <citation type="submission" date="2021-10" db="EMBL/GenBank/DDBJ databases">
        <title>De novo Genome Assembly of Clathrus columnatus (Basidiomycota, Fungi) Using Illumina and Nanopore Sequence Data.</title>
        <authorList>
            <person name="Ogiso-Tanaka E."/>
            <person name="Itagaki H."/>
            <person name="Hosoya T."/>
            <person name="Hosaka K."/>
        </authorList>
    </citation>
    <scope>NUCLEOTIDE SEQUENCE</scope>
    <source>
        <strain evidence="5">MO-923</strain>
    </source>
</reference>
<feature type="compositionally biased region" description="Polar residues" evidence="2">
    <location>
        <begin position="54"/>
        <end position="68"/>
    </location>
</feature>
<dbReference type="PANTHER" id="PTHR47966:SF51">
    <property type="entry name" value="BETA-SITE APP-CLEAVING ENZYME, ISOFORM A-RELATED"/>
    <property type="match status" value="1"/>
</dbReference>
<organism evidence="5 6">
    <name type="scientific">Clathrus columnatus</name>
    <dbReference type="NCBI Taxonomy" id="1419009"/>
    <lineage>
        <taxon>Eukaryota</taxon>
        <taxon>Fungi</taxon>
        <taxon>Dikarya</taxon>
        <taxon>Basidiomycota</taxon>
        <taxon>Agaricomycotina</taxon>
        <taxon>Agaricomycetes</taxon>
        <taxon>Phallomycetidae</taxon>
        <taxon>Phallales</taxon>
        <taxon>Clathraceae</taxon>
        <taxon>Clathrus</taxon>
    </lineage>
</organism>
<evidence type="ECO:0000256" key="3">
    <source>
        <dbReference type="SAM" id="SignalP"/>
    </source>
</evidence>
<feature type="domain" description="Peptidase A1" evidence="4">
    <location>
        <begin position="80"/>
        <end position="488"/>
    </location>
</feature>
<gene>
    <name evidence="5" type="ORF">Clacol_005111</name>
</gene>
<dbReference type="GO" id="GO:0006508">
    <property type="term" value="P:proteolysis"/>
    <property type="evidence" value="ECO:0007669"/>
    <property type="project" value="InterPro"/>
</dbReference>
<dbReference type="PANTHER" id="PTHR47966">
    <property type="entry name" value="BETA-SITE APP-CLEAVING ENZYME, ISOFORM A-RELATED"/>
    <property type="match status" value="1"/>
</dbReference>
<accession>A0AAV5ACL6</accession>
<dbReference type="InterPro" id="IPR001461">
    <property type="entry name" value="Aspartic_peptidase_A1"/>
</dbReference>
<evidence type="ECO:0000313" key="6">
    <source>
        <dbReference type="Proteomes" id="UP001050691"/>
    </source>
</evidence>
<keyword evidence="6" id="KW-1185">Reference proteome</keyword>
<protein>
    <recommendedName>
        <fullName evidence="4">Peptidase A1 domain-containing protein</fullName>
    </recommendedName>
</protein>
<keyword evidence="3" id="KW-0732">Signal</keyword>
<name>A0AAV5ACL6_9AGAM</name>
<feature type="compositionally biased region" description="Polar residues" evidence="2">
    <location>
        <begin position="28"/>
        <end position="42"/>
    </location>
</feature>
<dbReference type="PRINTS" id="PR00792">
    <property type="entry name" value="PEPSIN"/>
</dbReference>
<dbReference type="Pfam" id="PF00026">
    <property type="entry name" value="Asp"/>
    <property type="match status" value="2"/>
</dbReference>
<dbReference type="Gene3D" id="2.40.70.10">
    <property type="entry name" value="Acid Proteases"/>
    <property type="match status" value="2"/>
</dbReference>
<evidence type="ECO:0000256" key="1">
    <source>
        <dbReference type="ARBA" id="ARBA00007447"/>
    </source>
</evidence>
<evidence type="ECO:0000256" key="2">
    <source>
        <dbReference type="SAM" id="MobiDB-lite"/>
    </source>
</evidence>
<dbReference type="PROSITE" id="PS51257">
    <property type="entry name" value="PROKAR_LIPOPROTEIN"/>
    <property type="match status" value="1"/>
</dbReference>
<feature type="region of interest" description="Disordered" evidence="2">
    <location>
        <begin position="28"/>
        <end position="68"/>
    </location>
</feature>